<evidence type="ECO:0000313" key="2">
    <source>
        <dbReference type="EMBL" id="GGM49468.1"/>
    </source>
</evidence>
<protein>
    <submittedName>
        <fullName evidence="2">Polysaccharide deacetylase</fullName>
    </submittedName>
</protein>
<comment type="caution">
    <text evidence="2">The sequence shown here is derived from an EMBL/GenBank/DDBJ whole genome shotgun (WGS) entry which is preliminary data.</text>
</comment>
<dbReference type="PROSITE" id="PS51677">
    <property type="entry name" value="NODB"/>
    <property type="match status" value="1"/>
</dbReference>
<name>A0ABQ2H6M2_9PORP</name>
<reference evidence="3" key="1">
    <citation type="journal article" date="2019" name="Int. J. Syst. Evol. Microbiol.">
        <title>The Global Catalogue of Microorganisms (GCM) 10K type strain sequencing project: providing services to taxonomists for standard genome sequencing and annotation.</title>
        <authorList>
            <consortium name="The Broad Institute Genomics Platform"/>
            <consortium name="The Broad Institute Genome Sequencing Center for Infectious Disease"/>
            <person name="Wu L."/>
            <person name="Ma J."/>
        </authorList>
    </citation>
    <scope>NUCLEOTIDE SEQUENCE [LARGE SCALE GENOMIC DNA]</scope>
    <source>
        <strain evidence="3">JCM 30531</strain>
    </source>
</reference>
<dbReference type="PANTHER" id="PTHR47561:SF1">
    <property type="entry name" value="POLYSACCHARIDE DEACETYLASE FAMILY PROTEIN (AFU_ORTHOLOGUE AFUA_6G05030)"/>
    <property type="match status" value="1"/>
</dbReference>
<proteinExistence type="predicted"/>
<dbReference type="SUPFAM" id="SSF88713">
    <property type="entry name" value="Glycoside hydrolase/deacetylase"/>
    <property type="match status" value="1"/>
</dbReference>
<gene>
    <name evidence="2" type="ORF">GCM10007088_05140</name>
</gene>
<dbReference type="Pfam" id="PF01522">
    <property type="entry name" value="Polysacc_deac_1"/>
    <property type="match status" value="1"/>
</dbReference>
<dbReference type="Gene3D" id="3.20.20.370">
    <property type="entry name" value="Glycoside hydrolase/deacetylase"/>
    <property type="match status" value="1"/>
</dbReference>
<dbReference type="CDD" id="cd10941">
    <property type="entry name" value="CE4_PuuE_HpPgdA_like_2"/>
    <property type="match status" value="1"/>
</dbReference>
<dbReference type="InterPro" id="IPR011330">
    <property type="entry name" value="Glyco_hydro/deAcase_b/a-brl"/>
</dbReference>
<dbReference type="InterPro" id="IPR002509">
    <property type="entry name" value="NODB_dom"/>
</dbReference>
<dbReference type="RefSeq" id="WP_188807571.1">
    <property type="nucleotide sequence ID" value="NZ_BMPU01000001.1"/>
</dbReference>
<keyword evidence="3" id="KW-1185">Reference proteome</keyword>
<dbReference type="InterPro" id="IPR045235">
    <property type="entry name" value="PuuE_HpPgdA-like"/>
</dbReference>
<feature type="domain" description="NodB homology" evidence="1">
    <location>
        <begin position="6"/>
        <end position="87"/>
    </location>
</feature>
<dbReference type="EMBL" id="BMPU01000001">
    <property type="protein sequence ID" value="GGM49468.1"/>
    <property type="molecule type" value="Genomic_DNA"/>
</dbReference>
<sequence length="266" mass="30909">MATRPHRILLSFDIEEFDVPREHGVELPMAEQVRISVAGSHALLDVLKKHKVRATLFCTANFAQHAPEIIQRILSEGHELASHGYYHWTFEPADLKKSKDALEALAGVPVRGYRQARMMPVPEAEVYKAGYSYNTSLNPTFIPGRYMHLSAPRTHFMKEGVLQIPASVTPLIRFPLFWLSCHNLPFGLYRWLCRRTLRHDGYLVTYFHPWEFYELNEHPELNLPFIVRNNSGRAMVDRLDRWISYFKQEGAEFITYSEFTDSTITI</sequence>
<organism evidence="2 3">
    <name type="scientific">Porphyromonas pasteri</name>
    <dbReference type="NCBI Taxonomy" id="1583331"/>
    <lineage>
        <taxon>Bacteria</taxon>
        <taxon>Pseudomonadati</taxon>
        <taxon>Bacteroidota</taxon>
        <taxon>Bacteroidia</taxon>
        <taxon>Bacteroidales</taxon>
        <taxon>Porphyromonadaceae</taxon>
        <taxon>Porphyromonas</taxon>
    </lineage>
</organism>
<accession>A0ABQ2H6M2</accession>
<dbReference type="Proteomes" id="UP000653477">
    <property type="component" value="Unassembled WGS sequence"/>
</dbReference>
<dbReference type="PANTHER" id="PTHR47561">
    <property type="entry name" value="POLYSACCHARIDE DEACETYLASE FAMILY PROTEIN (AFU_ORTHOLOGUE AFUA_6G05030)"/>
    <property type="match status" value="1"/>
</dbReference>
<evidence type="ECO:0000313" key="3">
    <source>
        <dbReference type="Proteomes" id="UP000653477"/>
    </source>
</evidence>
<evidence type="ECO:0000259" key="1">
    <source>
        <dbReference type="PROSITE" id="PS51677"/>
    </source>
</evidence>